<gene>
    <name evidence="1" type="ordered locus">CAP2UW1_2196</name>
</gene>
<dbReference type="KEGG" id="app:CAP2UW1_2196"/>
<reference evidence="1" key="2">
    <citation type="submission" date="2009-09" db="EMBL/GenBank/DDBJ databases">
        <title>Complete sequence of chromosome of Candidatus Accumulibacter phosphatis clade IIA str. UW-1.</title>
        <authorList>
            <consortium name="US DOE Joint Genome Institute"/>
            <person name="Martin H.G."/>
            <person name="Ivanova N."/>
            <person name="Kunin V."/>
            <person name="Warnecke F."/>
            <person name="Barry K."/>
            <person name="He S."/>
            <person name="Salamov A."/>
            <person name="Szeto E."/>
            <person name="Dalin E."/>
            <person name="Pangilinan J.L."/>
            <person name="Lapidus A."/>
            <person name="Lowry S."/>
            <person name="Kyrpides N.C."/>
            <person name="McMahon K.D."/>
            <person name="Hugenholtz P."/>
        </authorList>
    </citation>
    <scope>NUCLEOTIDE SEQUENCE [LARGE SCALE GENOMIC DNA]</scope>
    <source>
        <strain evidence="1">UW-1</strain>
    </source>
</reference>
<dbReference type="AlphaFoldDB" id="C7RP06"/>
<evidence type="ECO:0000313" key="1">
    <source>
        <dbReference type="EMBL" id="ACV35488.1"/>
    </source>
</evidence>
<proteinExistence type="predicted"/>
<dbReference type="HOGENOM" id="CLU_118059_0_0_4"/>
<protein>
    <submittedName>
        <fullName evidence="1">Uncharacterized protein</fullName>
    </submittedName>
</protein>
<organism evidence="1">
    <name type="scientific">Accumulibacter regalis</name>
    <dbReference type="NCBI Taxonomy" id="522306"/>
    <lineage>
        <taxon>Bacteria</taxon>
        <taxon>Pseudomonadati</taxon>
        <taxon>Pseudomonadota</taxon>
        <taxon>Betaproteobacteria</taxon>
        <taxon>Candidatus Accumulibacter</taxon>
    </lineage>
</organism>
<reference evidence="1" key="1">
    <citation type="submission" date="2009-08" db="EMBL/GenBank/DDBJ databases">
        <authorList>
            <consortium name="US DOE Joint Genome Institute"/>
            <person name="Lucas S."/>
            <person name="Copeland A."/>
            <person name="Lapidus A."/>
            <person name="Glavina del Rio T."/>
            <person name="Dalin E."/>
            <person name="Tice H."/>
            <person name="Bruce D."/>
            <person name="Barry K."/>
            <person name="Pitluck S."/>
            <person name="Lowry S."/>
            <person name="Larimer F."/>
            <person name="Land M."/>
            <person name="Hauser L."/>
            <person name="Kyrpides N."/>
            <person name="Ivanova N."/>
            <person name="McMahon K.D."/>
            <person name="Hugenholtz P."/>
        </authorList>
    </citation>
    <scope>NUCLEOTIDE SEQUENCE</scope>
    <source>
        <strain evidence="1">UW-1</strain>
    </source>
</reference>
<dbReference type="STRING" id="522306.CAP2UW1_2196"/>
<dbReference type="eggNOG" id="ENOG5032TCE">
    <property type="taxonomic scope" value="Bacteria"/>
</dbReference>
<dbReference type="EMBL" id="CP001715">
    <property type="protein sequence ID" value="ACV35488.1"/>
    <property type="molecule type" value="Genomic_DNA"/>
</dbReference>
<name>C7RP06_ACCRE</name>
<sequence length="155" mass="16969">MPSNRIDAVFTTEQREKAQAALATLAEALPFLINLSTEERAAMPKFGEMNRSFVVKALAVAEAHPEILPASLSLAEFRADVELVEDIYPLHHAVQTLLRKVDDTYFAAGSEAYAAALLVYQYAKVHNVGTGALEETLDDLGRRFARRARKVAAPG</sequence>
<accession>C7RP06</accession>
<dbReference type="OrthoDB" id="8927965at2"/>